<evidence type="ECO:0000313" key="10">
    <source>
        <dbReference type="Proteomes" id="UP000199065"/>
    </source>
</evidence>
<feature type="transmembrane region" description="Helical" evidence="7">
    <location>
        <begin position="117"/>
        <end position="137"/>
    </location>
</feature>
<organism evidence="9 10">
    <name type="scientific">Corynebacterium spheniscorum</name>
    <dbReference type="NCBI Taxonomy" id="185761"/>
    <lineage>
        <taxon>Bacteria</taxon>
        <taxon>Bacillati</taxon>
        <taxon>Actinomycetota</taxon>
        <taxon>Actinomycetes</taxon>
        <taxon>Mycobacteriales</taxon>
        <taxon>Corynebacteriaceae</taxon>
        <taxon>Corynebacterium</taxon>
    </lineage>
</organism>
<feature type="transmembrane region" description="Helical" evidence="7">
    <location>
        <begin position="247"/>
        <end position="270"/>
    </location>
</feature>
<keyword evidence="10" id="KW-1185">Reference proteome</keyword>
<dbReference type="InterPro" id="IPR036259">
    <property type="entry name" value="MFS_trans_sf"/>
</dbReference>
<reference evidence="9 10" key="1">
    <citation type="submission" date="2016-10" db="EMBL/GenBank/DDBJ databases">
        <authorList>
            <person name="de Groot N.N."/>
        </authorList>
    </citation>
    <scope>NUCLEOTIDE SEQUENCE [LARGE SCALE GENOMIC DNA]</scope>
    <source>
        <strain>J11</strain>
        <strain evidence="10">PG 39</strain>
    </source>
</reference>
<feature type="transmembrane region" description="Helical" evidence="7">
    <location>
        <begin position="662"/>
        <end position="680"/>
    </location>
</feature>
<dbReference type="Pfam" id="PF05425">
    <property type="entry name" value="CopD"/>
    <property type="match status" value="1"/>
</dbReference>
<evidence type="ECO:0000256" key="3">
    <source>
        <dbReference type="ARBA" id="ARBA00022692"/>
    </source>
</evidence>
<dbReference type="PANTHER" id="PTHR34820">
    <property type="entry name" value="INNER MEMBRANE PROTEIN YEBZ"/>
    <property type="match status" value="1"/>
</dbReference>
<dbReference type="EMBL" id="FOPJ01000002">
    <property type="protein sequence ID" value="SFG26467.1"/>
    <property type="molecule type" value="Genomic_DNA"/>
</dbReference>
<feature type="transmembrane region" description="Helical" evidence="7">
    <location>
        <begin position="479"/>
        <end position="497"/>
    </location>
</feature>
<evidence type="ECO:0000256" key="6">
    <source>
        <dbReference type="SAM" id="MobiDB-lite"/>
    </source>
</evidence>
<proteinExistence type="predicted"/>
<evidence type="ECO:0000256" key="2">
    <source>
        <dbReference type="ARBA" id="ARBA00022475"/>
    </source>
</evidence>
<feature type="region of interest" description="Disordered" evidence="6">
    <location>
        <begin position="144"/>
        <end position="174"/>
    </location>
</feature>
<dbReference type="GO" id="GO:0005886">
    <property type="term" value="C:plasma membrane"/>
    <property type="evidence" value="ECO:0007669"/>
    <property type="project" value="UniProtKB-SubCell"/>
</dbReference>
<evidence type="ECO:0000256" key="4">
    <source>
        <dbReference type="ARBA" id="ARBA00022989"/>
    </source>
</evidence>
<dbReference type="AlphaFoldDB" id="A0A1I2QJS3"/>
<sequence length="775" mass="84922">MRVRKESSCELAYTLGPMASQQDRQAEPLSVPKDQPPTGSPEASPTAPGSTPSPGTPRRARGVSKVRPTWPLYLAFFVVAGLVGTTIAWGFLTESLAALGIPDPGHLTTAGLPFLRAVGWMLAALAVGSFLTSSFLISPRLDPKAAEATQPAQPDPTDQQTPLDPESEEALARAGGAVQVENPVTRHDQIGLRRAYLSADGHIASRTGAYATLGFALVGFIMVPLALSDVSGTPFFETLQPAYWGTAVSQVSTSLAWFWVGIIAGVTGLLALATNRWGSQPLCLLGSILMIVPLGMEGHSAAGGDHDYGTNSYLWHLIFMVLWVGGLMALIAHGRRLGPDLAKGVQRYSAIALVAVIVMTVSGLVNAAIRIEWEDWLTTGYGLIITAKAVGVVLLAFMGFIHRQLTIPRLEKEPKLFLRVAIVEVFMMAIITGIAISMGRTPPPPPRDPNLSQMALVLGYDLYVEPNIYNVWTMWRFDIMFGSIGIAMAAAYLYWVIQLRRRTGKSWPISRTIWWMLGCVTLVITVCSGIGLNMPATFSMHMVNHMILSMVIPVFWVLGTPINLMLAAVPAGKPGQPGLREWIQAGLDSPTLRFIMHPGFNTVQFLVIYYLLYLTPFYSVLVSEHAGHLGMNFAFLISGYMYYWEMIGPDPTPDRRSAVSRLAWLVFSMPFHLYFGVYLMQLNTVLAEDFYSTLGLPWAIDLLHDQKVGGGIAWASGSFPLVVVFGTLFRQWLSEDRVKERKHDEQVAAQGDVDDEMEAYNRMLAQMNAGEYPQN</sequence>
<feature type="transmembrane region" description="Helical" evidence="7">
    <location>
        <begin position="712"/>
        <end position="733"/>
    </location>
</feature>
<feature type="transmembrane region" description="Helical" evidence="7">
    <location>
        <begin position="416"/>
        <end position="438"/>
    </location>
</feature>
<feature type="compositionally biased region" description="Low complexity" evidence="6">
    <location>
        <begin position="40"/>
        <end position="57"/>
    </location>
</feature>
<feature type="transmembrane region" description="Helical" evidence="7">
    <location>
        <begin position="208"/>
        <end position="227"/>
    </location>
</feature>
<feature type="compositionally biased region" description="Low complexity" evidence="6">
    <location>
        <begin position="148"/>
        <end position="162"/>
    </location>
</feature>
<feature type="transmembrane region" description="Helical" evidence="7">
    <location>
        <begin position="282"/>
        <end position="301"/>
    </location>
</feature>
<name>A0A1I2QJS3_9CORY</name>
<feature type="transmembrane region" description="Helical" evidence="7">
    <location>
        <begin position="546"/>
        <end position="571"/>
    </location>
</feature>
<accession>A0A1I2QJS3</accession>
<evidence type="ECO:0000256" key="1">
    <source>
        <dbReference type="ARBA" id="ARBA00004651"/>
    </source>
</evidence>
<dbReference type="STRING" id="185761.SAMN05660282_00410"/>
<dbReference type="InterPro" id="IPR032694">
    <property type="entry name" value="CopC/D"/>
</dbReference>
<feature type="region of interest" description="Disordered" evidence="6">
    <location>
        <begin position="1"/>
        <end position="62"/>
    </location>
</feature>
<dbReference type="SUPFAM" id="SSF103473">
    <property type="entry name" value="MFS general substrate transporter"/>
    <property type="match status" value="1"/>
</dbReference>
<keyword evidence="4 7" id="KW-1133">Transmembrane helix</keyword>
<evidence type="ECO:0000256" key="7">
    <source>
        <dbReference type="SAM" id="Phobius"/>
    </source>
</evidence>
<feature type="transmembrane region" description="Helical" evidence="7">
    <location>
        <begin position="513"/>
        <end position="534"/>
    </location>
</feature>
<dbReference type="Proteomes" id="UP000199065">
    <property type="component" value="Unassembled WGS sequence"/>
</dbReference>
<feature type="transmembrane region" description="Helical" evidence="7">
    <location>
        <begin position="313"/>
        <end position="333"/>
    </location>
</feature>
<dbReference type="PANTHER" id="PTHR34820:SF4">
    <property type="entry name" value="INNER MEMBRANE PROTEIN YEBZ"/>
    <property type="match status" value="1"/>
</dbReference>
<feature type="domain" description="Copper resistance protein D" evidence="8">
    <location>
        <begin position="345"/>
        <end position="437"/>
    </location>
</feature>
<evidence type="ECO:0000313" key="9">
    <source>
        <dbReference type="EMBL" id="SFG26467.1"/>
    </source>
</evidence>
<dbReference type="InterPro" id="IPR019108">
    <property type="entry name" value="Caa3_assmbl_CtaG-rel"/>
</dbReference>
<feature type="transmembrane region" description="Helical" evidence="7">
    <location>
        <begin position="381"/>
        <end position="401"/>
    </location>
</feature>
<feature type="transmembrane region" description="Helical" evidence="7">
    <location>
        <begin position="592"/>
        <end position="613"/>
    </location>
</feature>
<dbReference type="Pfam" id="PF09678">
    <property type="entry name" value="Caa3_CtaG"/>
    <property type="match status" value="1"/>
</dbReference>
<evidence type="ECO:0000259" key="8">
    <source>
        <dbReference type="Pfam" id="PF05425"/>
    </source>
</evidence>
<keyword evidence="3 7" id="KW-0812">Transmembrane</keyword>
<protein>
    <submittedName>
        <fullName evidence="9">Putative copper resistance protein D</fullName>
    </submittedName>
</protein>
<dbReference type="GO" id="GO:0006825">
    <property type="term" value="P:copper ion transport"/>
    <property type="evidence" value="ECO:0007669"/>
    <property type="project" value="InterPro"/>
</dbReference>
<keyword evidence="2" id="KW-1003">Cell membrane</keyword>
<gene>
    <name evidence="9" type="ORF">SAMN05660282_00410</name>
</gene>
<feature type="transmembrane region" description="Helical" evidence="7">
    <location>
        <begin position="70"/>
        <end position="92"/>
    </location>
</feature>
<keyword evidence="5 7" id="KW-0472">Membrane</keyword>
<comment type="subcellular location">
    <subcellularLocation>
        <location evidence="1">Cell membrane</location>
        <topology evidence="1">Multi-pass membrane protein</topology>
    </subcellularLocation>
</comment>
<evidence type="ECO:0000256" key="5">
    <source>
        <dbReference type="ARBA" id="ARBA00023136"/>
    </source>
</evidence>
<dbReference type="InterPro" id="IPR008457">
    <property type="entry name" value="Cu-R_CopD_dom"/>
</dbReference>
<feature type="transmembrane region" description="Helical" evidence="7">
    <location>
        <begin position="345"/>
        <end position="369"/>
    </location>
</feature>